<dbReference type="AlphaFoldDB" id="C7LZG9"/>
<dbReference type="Gene3D" id="3.40.50.1820">
    <property type="entry name" value="alpha/beta hydrolase"/>
    <property type="match status" value="1"/>
</dbReference>
<dbReference type="PANTHER" id="PTHR33428:SF14">
    <property type="entry name" value="CARBOXYLESTERASE TYPE B DOMAIN-CONTAINING PROTEIN"/>
    <property type="match status" value="1"/>
</dbReference>
<organism evidence="1 2">
    <name type="scientific">Acidimicrobium ferrooxidans (strain DSM 10331 / JCM 15462 / NBRC 103882 / ICP)</name>
    <dbReference type="NCBI Taxonomy" id="525909"/>
    <lineage>
        <taxon>Bacteria</taxon>
        <taxon>Bacillati</taxon>
        <taxon>Actinomycetota</taxon>
        <taxon>Acidimicrobiia</taxon>
        <taxon>Acidimicrobiales</taxon>
        <taxon>Acidimicrobiaceae</taxon>
        <taxon>Acidimicrobium</taxon>
    </lineage>
</organism>
<keyword evidence="2" id="KW-1185">Reference proteome</keyword>
<sequence length="289" mass="29590">MTVTEPGRVTCVPTTHACSERSYLLDVFYPSRTASSTIVADAPVASVGGPYPLIVFAAGFDEDPSAYVPLIEAWVRAGYVVAAPRFPLSSAWALATYGVDLHDAAIADAFESDMLNEPGDLSAAIGEMDVLARSGVLAGRVATDDVALAGQSDGGDVVLASADNTCCAIPGVRAVAVLSGAVFSPFGGSFFGSSVPMLVVQGSADTVNPPSASQAIYADAQAPKYLEWLLGADHLGPYTTEGPAEQAVAAVSIAFFDTYLRQMAPSVTQVATIGQVSGVATEEADVDGS</sequence>
<dbReference type="PANTHER" id="PTHR33428">
    <property type="entry name" value="CHLOROPHYLLASE-2, CHLOROPLASTIC"/>
    <property type="match status" value="1"/>
</dbReference>
<accession>C7LZG9</accession>
<name>C7LZG9_ACIFD</name>
<dbReference type="eggNOG" id="COG4188">
    <property type="taxonomic scope" value="Bacteria"/>
</dbReference>
<reference evidence="1 2" key="1">
    <citation type="journal article" date="2009" name="Stand. Genomic Sci.">
        <title>Complete genome sequence of Acidimicrobium ferrooxidans type strain (ICP).</title>
        <authorList>
            <person name="Clum A."/>
            <person name="Nolan M."/>
            <person name="Lang E."/>
            <person name="Glavina Del Rio T."/>
            <person name="Tice H."/>
            <person name="Copeland A."/>
            <person name="Cheng J.F."/>
            <person name="Lucas S."/>
            <person name="Chen F."/>
            <person name="Bruce D."/>
            <person name="Goodwin L."/>
            <person name="Pitluck S."/>
            <person name="Ivanova N."/>
            <person name="Mavrommatis K."/>
            <person name="Mikhailova N."/>
            <person name="Pati A."/>
            <person name="Chen A."/>
            <person name="Palaniappan K."/>
            <person name="Goker M."/>
            <person name="Spring S."/>
            <person name="Land M."/>
            <person name="Hauser L."/>
            <person name="Chang Y.J."/>
            <person name="Jeffries C.C."/>
            <person name="Chain P."/>
            <person name="Bristow J."/>
            <person name="Eisen J.A."/>
            <person name="Markowitz V."/>
            <person name="Hugenholtz P."/>
            <person name="Kyrpides N.C."/>
            <person name="Klenk H.P."/>
            <person name="Lapidus A."/>
        </authorList>
    </citation>
    <scope>NUCLEOTIDE SEQUENCE [LARGE SCALE GENOMIC DNA]</scope>
    <source>
        <strain evidence="2">DSM 10331 / JCM 15462 / NBRC 103882 / ICP</strain>
    </source>
</reference>
<proteinExistence type="predicted"/>
<evidence type="ECO:0000313" key="1">
    <source>
        <dbReference type="EMBL" id="ACU54127.1"/>
    </source>
</evidence>
<protein>
    <recommendedName>
        <fullName evidence="3">Alpha/beta hydrolase</fullName>
    </recommendedName>
</protein>
<dbReference type="STRING" id="525909.Afer_1195"/>
<dbReference type="KEGG" id="afo:Afer_1195"/>
<dbReference type="SUPFAM" id="SSF53474">
    <property type="entry name" value="alpha/beta-Hydrolases"/>
    <property type="match status" value="1"/>
</dbReference>
<evidence type="ECO:0008006" key="3">
    <source>
        <dbReference type="Google" id="ProtNLM"/>
    </source>
</evidence>
<dbReference type="HOGENOM" id="CLU_961808_0_0_11"/>
<dbReference type="Proteomes" id="UP000000771">
    <property type="component" value="Chromosome"/>
</dbReference>
<evidence type="ECO:0000313" key="2">
    <source>
        <dbReference type="Proteomes" id="UP000000771"/>
    </source>
</evidence>
<dbReference type="EMBL" id="CP001631">
    <property type="protein sequence ID" value="ACU54127.1"/>
    <property type="molecule type" value="Genomic_DNA"/>
</dbReference>
<gene>
    <name evidence="1" type="ordered locus">Afer_1195</name>
</gene>
<dbReference type="InterPro" id="IPR029058">
    <property type="entry name" value="AB_hydrolase_fold"/>
</dbReference>